<dbReference type="PANTHER" id="PTHR18964">
    <property type="entry name" value="ROK (REPRESSOR, ORF, KINASE) FAMILY"/>
    <property type="match status" value="1"/>
</dbReference>
<keyword evidence="3" id="KW-0119">Carbohydrate metabolism</keyword>
<comment type="caution">
    <text evidence="4">The sequence shown here is derived from an EMBL/GenBank/DDBJ whole genome shotgun (WGS) entry which is preliminary data.</text>
</comment>
<comment type="function">
    <text evidence="1">Transcriptional repressor of xylose-utilizing enzymes.</text>
</comment>
<dbReference type="Proteomes" id="UP000004756">
    <property type="component" value="Unassembled WGS sequence"/>
</dbReference>
<comment type="similarity">
    <text evidence="2">Belongs to the ROK (NagC/XylR) family.</text>
</comment>
<dbReference type="Gene3D" id="3.30.420.40">
    <property type="match status" value="2"/>
</dbReference>
<reference evidence="4 5" key="1">
    <citation type="submission" date="2009-02" db="EMBL/GenBank/DDBJ databases">
        <title>Draft genome sequence of Clostridium asparagiforme (DSM 15981).</title>
        <authorList>
            <person name="Sudarsanam P."/>
            <person name="Ley R."/>
            <person name="Guruge J."/>
            <person name="Turnbaugh P.J."/>
            <person name="Mahowald M."/>
            <person name="Liep D."/>
            <person name="Gordon J."/>
        </authorList>
    </citation>
    <scope>NUCLEOTIDE SEQUENCE [LARGE SCALE GENOMIC DNA]</scope>
    <source>
        <strain evidence="4 5">DSM 15981</strain>
    </source>
</reference>
<evidence type="ECO:0000313" key="5">
    <source>
        <dbReference type="Proteomes" id="UP000004756"/>
    </source>
</evidence>
<organism evidence="4 5">
    <name type="scientific">[Clostridium] asparagiforme DSM 15981</name>
    <dbReference type="NCBI Taxonomy" id="518636"/>
    <lineage>
        <taxon>Bacteria</taxon>
        <taxon>Bacillati</taxon>
        <taxon>Bacillota</taxon>
        <taxon>Clostridia</taxon>
        <taxon>Lachnospirales</taxon>
        <taxon>Lachnospiraceae</taxon>
        <taxon>Enterocloster</taxon>
    </lineage>
</organism>
<accession>C0CUJ0</accession>
<dbReference type="HOGENOM" id="CLU_036604_13_2_9"/>
<gene>
    <name evidence="4" type="ORF">CLOSTASPAR_00682</name>
</gene>
<protein>
    <submittedName>
        <fullName evidence="4">ROK family protein</fullName>
    </submittedName>
</protein>
<dbReference type="SUPFAM" id="SSF53067">
    <property type="entry name" value="Actin-like ATPase domain"/>
    <property type="match status" value="1"/>
</dbReference>
<dbReference type="AlphaFoldDB" id="C0CUJ0"/>
<sequence length="393" mass="44140">MNIGRMGAFFMKISQTRDIRSANRLTIIKHILNKKHISRARISEETGLNKATVSTIVKEWMSLKLVEETTTGDSSGGRKPIILTLAARAGYCISVDMGVQSVKLILTDLNNEILLRRSFSIAEPAFACVYRQLYQEIDRIIKEIPPCPYGLIGISLAVRGIIDLDGVIRFIPKLGWHNIDIKSLLDQRYHVPVYIDNDGNLAASMESRLYPQYREMTVLSITDVISCGIITGGELVRGYLGFANAVGHHTVNIRETHQCSCGKYGCWEQYCSDQALLEEINRNRRTPLMDIDQFIDLIQKQDPDALNVLDHFIHNLAIGLSNIIFFMNSEMIILNSHLIHSLPYLMPEIMKDIVLPITHSQEILLSTLGSDAPILGASMQAIEAFFEILSMHG</sequence>
<dbReference type="Gene3D" id="1.10.10.10">
    <property type="entry name" value="Winged helix-like DNA-binding domain superfamily/Winged helix DNA-binding domain"/>
    <property type="match status" value="1"/>
</dbReference>
<dbReference type="Pfam" id="PF00480">
    <property type="entry name" value="ROK"/>
    <property type="match status" value="1"/>
</dbReference>
<dbReference type="InterPro" id="IPR036388">
    <property type="entry name" value="WH-like_DNA-bd_sf"/>
</dbReference>
<dbReference type="SUPFAM" id="SSF46785">
    <property type="entry name" value="Winged helix' DNA-binding domain"/>
    <property type="match status" value="1"/>
</dbReference>
<dbReference type="GO" id="GO:0042732">
    <property type="term" value="P:D-xylose metabolic process"/>
    <property type="evidence" value="ECO:0007669"/>
    <property type="project" value="UniProtKB-KW"/>
</dbReference>
<evidence type="ECO:0000256" key="3">
    <source>
        <dbReference type="ARBA" id="ARBA00022629"/>
    </source>
</evidence>
<name>C0CUJ0_9FIRM</name>
<dbReference type="InterPro" id="IPR000600">
    <property type="entry name" value="ROK"/>
</dbReference>
<keyword evidence="3" id="KW-0859">Xylose metabolism</keyword>
<proteinExistence type="inferred from homology"/>
<dbReference type="InterPro" id="IPR043129">
    <property type="entry name" value="ATPase_NBD"/>
</dbReference>
<keyword evidence="5" id="KW-1185">Reference proteome</keyword>
<evidence type="ECO:0000313" key="4">
    <source>
        <dbReference type="EMBL" id="EEG57190.1"/>
    </source>
</evidence>
<evidence type="ECO:0000256" key="2">
    <source>
        <dbReference type="ARBA" id="ARBA00006479"/>
    </source>
</evidence>
<dbReference type="PANTHER" id="PTHR18964:SF149">
    <property type="entry name" value="BIFUNCTIONAL UDP-N-ACETYLGLUCOSAMINE 2-EPIMERASE_N-ACETYLMANNOSAMINE KINASE"/>
    <property type="match status" value="1"/>
</dbReference>
<dbReference type="InterPro" id="IPR036390">
    <property type="entry name" value="WH_DNA-bd_sf"/>
</dbReference>
<evidence type="ECO:0000256" key="1">
    <source>
        <dbReference type="ARBA" id="ARBA00002486"/>
    </source>
</evidence>
<dbReference type="EMBL" id="ACCJ01000030">
    <property type="protein sequence ID" value="EEG57190.1"/>
    <property type="molecule type" value="Genomic_DNA"/>
</dbReference>